<dbReference type="RefSeq" id="WP_381420679.1">
    <property type="nucleotide sequence ID" value="NZ_JBHSDH010000007.1"/>
</dbReference>
<name>A0ABV8REF8_9SPHN</name>
<sequence>MSDSENQLLCPDEELSSILEVAGRDDEAGLDRLDNSLTSYPLDPRLHFLRGSVLAGLQRYEDGRHAMARAIEIHPDYALARFQLGFLDFTSGNVVEAIGVWKMLFDLADDEPLKLFAQGLINLSQDQFSECRRCLEKGISLNNANPAMNNDMMLILDEIAGLTETDVQSPTQSSKAAEEHESAEETVSATSMLLKQFAVKRGDGETRH</sequence>
<accession>A0ABV8REF8</accession>
<evidence type="ECO:0000256" key="1">
    <source>
        <dbReference type="SAM" id="MobiDB-lite"/>
    </source>
</evidence>
<dbReference type="InterPro" id="IPR011990">
    <property type="entry name" value="TPR-like_helical_dom_sf"/>
</dbReference>
<comment type="caution">
    <text evidence="2">The sequence shown here is derived from an EMBL/GenBank/DDBJ whole genome shotgun (WGS) entry which is preliminary data.</text>
</comment>
<dbReference type="Gene3D" id="1.25.40.10">
    <property type="entry name" value="Tetratricopeptide repeat domain"/>
    <property type="match status" value="1"/>
</dbReference>
<protein>
    <submittedName>
        <fullName evidence="2">Tetratricopeptide repeat protein</fullName>
    </submittedName>
</protein>
<evidence type="ECO:0000313" key="2">
    <source>
        <dbReference type="EMBL" id="MFC4291079.1"/>
    </source>
</evidence>
<feature type="region of interest" description="Disordered" evidence="1">
    <location>
        <begin position="166"/>
        <end position="188"/>
    </location>
</feature>
<gene>
    <name evidence="2" type="ORF">ACFOWX_01480</name>
</gene>
<dbReference type="EMBL" id="JBHSDH010000007">
    <property type="protein sequence ID" value="MFC4291079.1"/>
    <property type="molecule type" value="Genomic_DNA"/>
</dbReference>
<proteinExistence type="predicted"/>
<dbReference type="Proteomes" id="UP001595887">
    <property type="component" value="Unassembled WGS sequence"/>
</dbReference>
<dbReference type="SUPFAM" id="SSF48452">
    <property type="entry name" value="TPR-like"/>
    <property type="match status" value="1"/>
</dbReference>
<keyword evidence="3" id="KW-1185">Reference proteome</keyword>
<organism evidence="2 3">
    <name type="scientific">Sphingorhabdus arenilitoris</name>
    <dbReference type="NCBI Taxonomy" id="1490041"/>
    <lineage>
        <taxon>Bacteria</taxon>
        <taxon>Pseudomonadati</taxon>
        <taxon>Pseudomonadota</taxon>
        <taxon>Alphaproteobacteria</taxon>
        <taxon>Sphingomonadales</taxon>
        <taxon>Sphingomonadaceae</taxon>
        <taxon>Sphingorhabdus</taxon>
    </lineage>
</organism>
<reference evidence="3" key="1">
    <citation type="journal article" date="2019" name="Int. J. Syst. Evol. Microbiol.">
        <title>The Global Catalogue of Microorganisms (GCM) 10K type strain sequencing project: providing services to taxonomists for standard genome sequencing and annotation.</title>
        <authorList>
            <consortium name="The Broad Institute Genomics Platform"/>
            <consortium name="The Broad Institute Genome Sequencing Center for Infectious Disease"/>
            <person name="Wu L."/>
            <person name="Ma J."/>
        </authorList>
    </citation>
    <scope>NUCLEOTIDE SEQUENCE [LARGE SCALE GENOMIC DNA]</scope>
    <source>
        <strain evidence="3">CECT 8531</strain>
    </source>
</reference>
<evidence type="ECO:0000313" key="3">
    <source>
        <dbReference type="Proteomes" id="UP001595887"/>
    </source>
</evidence>